<proteinExistence type="predicted"/>
<evidence type="ECO:0000313" key="2">
    <source>
        <dbReference type="Proteomes" id="UP000192761"/>
    </source>
</evidence>
<dbReference type="Pfam" id="PF07366">
    <property type="entry name" value="SnoaL"/>
    <property type="match status" value="1"/>
</dbReference>
<gene>
    <name evidence="1" type="ORF">SAMN02745857_00646</name>
</gene>
<dbReference type="GO" id="GO:0030638">
    <property type="term" value="P:polyketide metabolic process"/>
    <property type="evidence" value="ECO:0007669"/>
    <property type="project" value="InterPro"/>
</dbReference>
<sequence length="133" mass="15097">MSTDINKAAIRQYVDAFNRGDWQTMQKLFADDAVVYGVLGWGRLNDVLPTWIRLHEALQMKLEVVDLVAEGHSVALRLNESGRAVGQFFHHPATGKTYEAVAMEWFELRNGLITRRWGARDSAGIYRQLGYTA</sequence>
<protein>
    <recommendedName>
        <fullName evidence="3">SnoaL-like polyketide cyclase</fullName>
    </recommendedName>
</protein>
<dbReference type="Proteomes" id="UP000192761">
    <property type="component" value="Unassembled WGS sequence"/>
</dbReference>
<evidence type="ECO:0008006" key="3">
    <source>
        <dbReference type="Google" id="ProtNLM"/>
    </source>
</evidence>
<dbReference type="PANTHER" id="PTHR38436:SF1">
    <property type="entry name" value="ESTER CYCLASE"/>
    <property type="match status" value="1"/>
</dbReference>
<evidence type="ECO:0000313" key="1">
    <source>
        <dbReference type="EMBL" id="SMC19122.1"/>
    </source>
</evidence>
<dbReference type="RefSeq" id="WP_084089111.1">
    <property type="nucleotide sequence ID" value="NZ_FWXD01000003.1"/>
</dbReference>
<dbReference type="EMBL" id="FWXD01000003">
    <property type="protein sequence ID" value="SMC19122.1"/>
    <property type="molecule type" value="Genomic_DNA"/>
</dbReference>
<dbReference type="OrthoDB" id="459617at2"/>
<organism evidence="1 2">
    <name type="scientific">Andreprevotia lacus DSM 23236</name>
    <dbReference type="NCBI Taxonomy" id="1121001"/>
    <lineage>
        <taxon>Bacteria</taxon>
        <taxon>Pseudomonadati</taxon>
        <taxon>Pseudomonadota</taxon>
        <taxon>Betaproteobacteria</taxon>
        <taxon>Neisseriales</taxon>
        <taxon>Chitinibacteraceae</taxon>
        <taxon>Andreprevotia</taxon>
    </lineage>
</organism>
<dbReference type="InterPro" id="IPR032710">
    <property type="entry name" value="NTF2-like_dom_sf"/>
</dbReference>
<reference evidence="1 2" key="1">
    <citation type="submission" date="2017-04" db="EMBL/GenBank/DDBJ databases">
        <authorList>
            <person name="Afonso C.L."/>
            <person name="Miller P.J."/>
            <person name="Scott M.A."/>
            <person name="Spackman E."/>
            <person name="Goraichik I."/>
            <person name="Dimitrov K.M."/>
            <person name="Suarez D.L."/>
            <person name="Swayne D.E."/>
        </authorList>
    </citation>
    <scope>NUCLEOTIDE SEQUENCE [LARGE SCALE GENOMIC DNA]</scope>
    <source>
        <strain evidence="1 2">DSM 23236</strain>
    </source>
</reference>
<dbReference type="AlphaFoldDB" id="A0A1W1X5D7"/>
<name>A0A1W1X5D7_9NEIS</name>
<accession>A0A1W1X5D7</accession>
<dbReference type="SUPFAM" id="SSF54427">
    <property type="entry name" value="NTF2-like"/>
    <property type="match status" value="1"/>
</dbReference>
<dbReference type="Gene3D" id="3.10.450.50">
    <property type="match status" value="1"/>
</dbReference>
<dbReference type="PANTHER" id="PTHR38436">
    <property type="entry name" value="POLYKETIDE CYCLASE SNOAL-LIKE DOMAIN"/>
    <property type="match status" value="1"/>
</dbReference>
<keyword evidence="2" id="KW-1185">Reference proteome</keyword>
<dbReference type="STRING" id="1121001.SAMN02745857_00646"/>
<dbReference type="InterPro" id="IPR009959">
    <property type="entry name" value="Cyclase_SnoaL-like"/>
</dbReference>